<proteinExistence type="predicted"/>
<feature type="compositionally biased region" description="Polar residues" evidence="1">
    <location>
        <begin position="331"/>
        <end position="345"/>
    </location>
</feature>
<dbReference type="RefSeq" id="WP_092051104.1">
    <property type="nucleotide sequence ID" value="NZ_FOQD01000010.1"/>
</dbReference>
<reference evidence="4" key="1">
    <citation type="submission" date="2016-10" db="EMBL/GenBank/DDBJ databases">
        <authorList>
            <person name="Varghese N."/>
            <person name="Submissions S."/>
        </authorList>
    </citation>
    <scope>NUCLEOTIDE SEQUENCE [LARGE SCALE GENOMIC DNA]</scope>
    <source>
        <strain evidence="4">DSM 26348</strain>
    </source>
</reference>
<dbReference type="STRING" id="1576369.SAMN05421753_11060"/>
<gene>
    <name evidence="3" type="ORF">SAMN05421753_11060</name>
</gene>
<name>A0A1I3J5X8_9PLAN</name>
<feature type="chain" id="PRO_5011566756" evidence="2">
    <location>
        <begin position="24"/>
        <end position="345"/>
    </location>
</feature>
<dbReference type="EMBL" id="FOQD01000010">
    <property type="protein sequence ID" value="SFI55295.1"/>
    <property type="molecule type" value="Genomic_DNA"/>
</dbReference>
<feature type="signal peptide" evidence="2">
    <location>
        <begin position="1"/>
        <end position="23"/>
    </location>
</feature>
<keyword evidence="4" id="KW-1185">Reference proteome</keyword>
<dbReference type="OrthoDB" id="277020at2"/>
<evidence type="ECO:0000313" key="4">
    <source>
        <dbReference type="Proteomes" id="UP000199518"/>
    </source>
</evidence>
<evidence type="ECO:0000256" key="1">
    <source>
        <dbReference type="SAM" id="MobiDB-lite"/>
    </source>
</evidence>
<protein>
    <submittedName>
        <fullName evidence="3">Uncharacterized protein</fullName>
    </submittedName>
</protein>
<dbReference type="AlphaFoldDB" id="A0A1I3J5X8"/>
<dbReference type="Proteomes" id="UP000199518">
    <property type="component" value="Unassembled WGS sequence"/>
</dbReference>
<evidence type="ECO:0000256" key="2">
    <source>
        <dbReference type="SAM" id="SignalP"/>
    </source>
</evidence>
<accession>A0A1I3J5X8</accession>
<feature type="region of interest" description="Disordered" evidence="1">
    <location>
        <begin position="316"/>
        <end position="345"/>
    </location>
</feature>
<keyword evidence="2" id="KW-0732">Signal</keyword>
<organism evidence="3 4">
    <name type="scientific">Planctomicrobium piriforme</name>
    <dbReference type="NCBI Taxonomy" id="1576369"/>
    <lineage>
        <taxon>Bacteria</taxon>
        <taxon>Pseudomonadati</taxon>
        <taxon>Planctomycetota</taxon>
        <taxon>Planctomycetia</taxon>
        <taxon>Planctomycetales</taxon>
        <taxon>Planctomycetaceae</taxon>
        <taxon>Planctomicrobium</taxon>
    </lineage>
</organism>
<sequence length="345" mass="37939">MSNGSRFAATFLLCGLLCCQVSAAEEAAPHDSLSTNFYRVGDIRQAGSPDANSPLPLPEIVQFIRENVAPDSWKGGDHGPSIVPHAGAQCLIVRQTEQNHEAIAELLQGLRNLCDVQVSLELRIVQMPDAFAAQWTEPRVLSNDEWQKALDVIEAEPQAELLYAPKITLLNGQRGTVSMSNSPKTPSIHLTGVVSADRRIVNTKIHFDYPVQPSANSLAEFSIPDFQTAFVGYLEDRPGLIFDRAHLVENGIKVAQKSAAKTLVFLTPRVIVSQEEEEALSKEINRSVPISSVISTCSCRYECFCPVSSIPRDEPNLNYPETWEELKKSRPLSSSQKSTEQPSAN</sequence>
<evidence type="ECO:0000313" key="3">
    <source>
        <dbReference type="EMBL" id="SFI55295.1"/>
    </source>
</evidence>